<dbReference type="RefSeq" id="WP_179719681.1">
    <property type="nucleotide sequence ID" value="NZ_BAABFH010000001.1"/>
</dbReference>
<evidence type="ECO:0000256" key="2">
    <source>
        <dbReference type="SAM" id="SignalP"/>
    </source>
</evidence>
<sequence length="197" mass="20532">MKTNMLKRSAIIGTGLVLTGLVAACSGGASPGDATQPPNAPTETQASGPKIDAPKDAAAVDVCNLLPAEGATAIGLKPEGELVENMIDAEAPPGCDWRTEDGTSVMLTPLSDRSLQEYYDHKSMYVDFQELEIAGHPAVRANEGDRMKDGFCNIFLGTKDGQVLASQTAMISDGQTDPCDLAQKALEASVPTLPAAK</sequence>
<protein>
    <recommendedName>
        <fullName evidence="5">DUF3558 domain-containing protein</fullName>
    </recommendedName>
</protein>
<dbReference type="InterPro" id="IPR024520">
    <property type="entry name" value="DUF3558"/>
</dbReference>
<evidence type="ECO:0000313" key="3">
    <source>
        <dbReference type="EMBL" id="NYI83304.1"/>
    </source>
</evidence>
<feature type="region of interest" description="Disordered" evidence="1">
    <location>
        <begin position="29"/>
        <end position="52"/>
    </location>
</feature>
<name>A0A853AFG7_9PSEU</name>
<evidence type="ECO:0000256" key="1">
    <source>
        <dbReference type="SAM" id="MobiDB-lite"/>
    </source>
</evidence>
<dbReference type="Pfam" id="PF12079">
    <property type="entry name" value="DUF3558"/>
    <property type="match status" value="1"/>
</dbReference>
<dbReference type="Proteomes" id="UP000587002">
    <property type="component" value="Unassembled WGS sequence"/>
</dbReference>
<comment type="caution">
    <text evidence="3">The sequence shown here is derived from an EMBL/GenBank/DDBJ whole genome shotgun (WGS) entry which is preliminary data.</text>
</comment>
<evidence type="ECO:0008006" key="5">
    <source>
        <dbReference type="Google" id="ProtNLM"/>
    </source>
</evidence>
<keyword evidence="4" id="KW-1185">Reference proteome</keyword>
<accession>A0A853AFG7</accession>
<keyword evidence="2" id="KW-0732">Signal</keyword>
<dbReference type="PROSITE" id="PS51257">
    <property type="entry name" value="PROKAR_LIPOPROTEIN"/>
    <property type="match status" value="1"/>
</dbReference>
<feature type="signal peptide" evidence="2">
    <location>
        <begin position="1"/>
        <end position="31"/>
    </location>
</feature>
<organism evidence="3 4">
    <name type="scientific">Saccharopolyspora hordei</name>
    <dbReference type="NCBI Taxonomy" id="1838"/>
    <lineage>
        <taxon>Bacteria</taxon>
        <taxon>Bacillati</taxon>
        <taxon>Actinomycetota</taxon>
        <taxon>Actinomycetes</taxon>
        <taxon>Pseudonocardiales</taxon>
        <taxon>Pseudonocardiaceae</taxon>
        <taxon>Saccharopolyspora</taxon>
    </lineage>
</organism>
<evidence type="ECO:0000313" key="4">
    <source>
        <dbReference type="Proteomes" id="UP000587002"/>
    </source>
</evidence>
<dbReference type="AlphaFoldDB" id="A0A853AFG7"/>
<proteinExistence type="predicted"/>
<reference evidence="3 4" key="1">
    <citation type="submission" date="2020-07" db="EMBL/GenBank/DDBJ databases">
        <title>Sequencing the genomes of 1000 actinobacteria strains.</title>
        <authorList>
            <person name="Klenk H.-P."/>
        </authorList>
    </citation>
    <scope>NUCLEOTIDE SEQUENCE [LARGE SCALE GENOMIC DNA]</scope>
    <source>
        <strain evidence="3 4">DSM 44065</strain>
    </source>
</reference>
<dbReference type="EMBL" id="JACCFJ010000001">
    <property type="protein sequence ID" value="NYI83304.1"/>
    <property type="molecule type" value="Genomic_DNA"/>
</dbReference>
<gene>
    <name evidence="3" type="ORF">HNR68_001934</name>
</gene>
<feature type="chain" id="PRO_5039643993" description="DUF3558 domain-containing protein" evidence="2">
    <location>
        <begin position="32"/>
        <end position="197"/>
    </location>
</feature>